<dbReference type="SMART" id="SM00028">
    <property type="entry name" value="TPR"/>
    <property type="match status" value="2"/>
</dbReference>
<sequence>IFVTSKVIVDERLKQFIYLIPWNTKIHHDIPLQFQELEDNAEECRRQRLFDESVAYSQKYVQIASDNFEFYHYVVIGYHLLGIAYHIKGEYEKAVEYHENALAIRKKIFENTNIFNADLHWNLGLIFMIAEKIEIANKCFEEAWKIYSIVLGEWNIETLRVKQKMKILTTNQ</sequence>
<organism evidence="2 3">
    <name type="scientific">Reticulomyxa filosa</name>
    <dbReference type="NCBI Taxonomy" id="46433"/>
    <lineage>
        <taxon>Eukaryota</taxon>
        <taxon>Sar</taxon>
        <taxon>Rhizaria</taxon>
        <taxon>Retaria</taxon>
        <taxon>Foraminifera</taxon>
        <taxon>Monothalamids</taxon>
        <taxon>Reticulomyxidae</taxon>
        <taxon>Reticulomyxa</taxon>
    </lineage>
</organism>
<dbReference type="SUPFAM" id="SSF48452">
    <property type="entry name" value="TPR-like"/>
    <property type="match status" value="1"/>
</dbReference>
<feature type="non-terminal residue" evidence="2">
    <location>
        <position position="1"/>
    </location>
</feature>
<evidence type="ECO:0000313" key="2">
    <source>
        <dbReference type="EMBL" id="ETN98794.1"/>
    </source>
</evidence>
<dbReference type="Gene3D" id="1.25.40.10">
    <property type="entry name" value="Tetratricopeptide repeat domain"/>
    <property type="match status" value="1"/>
</dbReference>
<gene>
    <name evidence="2" type="ORF">RFI_38693</name>
</gene>
<dbReference type="EMBL" id="ASPP01045781">
    <property type="protein sequence ID" value="ETN98794.1"/>
    <property type="molecule type" value="Genomic_DNA"/>
</dbReference>
<dbReference type="Proteomes" id="UP000023152">
    <property type="component" value="Unassembled WGS sequence"/>
</dbReference>
<feature type="repeat" description="TPR" evidence="1">
    <location>
        <begin position="75"/>
        <end position="108"/>
    </location>
</feature>
<dbReference type="Pfam" id="PF13424">
    <property type="entry name" value="TPR_12"/>
    <property type="match status" value="1"/>
</dbReference>
<dbReference type="InterPro" id="IPR011990">
    <property type="entry name" value="TPR-like_helical_dom_sf"/>
</dbReference>
<dbReference type="InterPro" id="IPR019734">
    <property type="entry name" value="TPR_rpt"/>
</dbReference>
<name>X6LDH7_RETFI</name>
<comment type="caution">
    <text evidence="2">The sequence shown here is derived from an EMBL/GenBank/DDBJ whole genome shotgun (WGS) entry which is preliminary data.</text>
</comment>
<dbReference type="AlphaFoldDB" id="X6LDH7"/>
<evidence type="ECO:0000256" key="1">
    <source>
        <dbReference type="PROSITE-ProRule" id="PRU00339"/>
    </source>
</evidence>
<reference evidence="2 3" key="1">
    <citation type="journal article" date="2013" name="Curr. Biol.">
        <title>The Genome of the Foraminiferan Reticulomyxa filosa.</title>
        <authorList>
            <person name="Glockner G."/>
            <person name="Hulsmann N."/>
            <person name="Schleicher M."/>
            <person name="Noegel A.A."/>
            <person name="Eichinger L."/>
            <person name="Gallinger C."/>
            <person name="Pawlowski J."/>
            <person name="Sierra R."/>
            <person name="Euteneuer U."/>
            <person name="Pillet L."/>
            <person name="Moustafa A."/>
            <person name="Platzer M."/>
            <person name="Groth M."/>
            <person name="Szafranski K."/>
            <person name="Schliwa M."/>
        </authorList>
    </citation>
    <scope>NUCLEOTIDE SEQUENCE [LARGE SCALE GENOMIC DNA]</scope>
</reference>
<keyword evidence="3" id="KW-1185">Reference proteome</keyword>
<proteinExistence type="predicted"/>
<evidence type="ECO:0000313" key="3">
    <source>
        <dbReference type="Proteomes" id="UP000023152"/>
    </source>
</evidence>
<accession>X6LDH7</accession>
<dbReference type="PROSITE" id="PS50005">
    <property type="entry name" value="TPR"/>
    <property type="match status" value="1"/>
</dbReference>
<protein>
    <submittedName>
        <fullName evidence="2">Uncharacterized protein</fullName>
    </submittedName>
</protein>
<keyword evidence="1" id="KW-0802">TPR repeat</keyword>